<comment type="caution">
    <text evidence="3">The sequence shown here is derived from an EMBL/GenBank/DDBJ whole genome shotgun (WGS) entry which is preliminary data.</text>
</comment>
<evidence type="ECO:0000256" key="2">
    <source>
        <dbReference type="SAM" id="SignalP"/>
    </source>
</evidence>
<feature type="region of interest" description="Disordered" evidence="1">
    <location>
        <begin position="24"/>
        <end position="97"/>
    </location>
</feature>
<keyword evidence="2" id="KW-0732">Signal</keyword>
<feature type="signal peptide" evidence="2">
    <location>
        <begin position="1"/>
        <end position="22"/>
    </location>
</feature>
<dbReference type="AlphaFoldDB" id="A0AAE4K2A7"/>
<accession>A0AAE4K2A7</accession>
<dbReference type="RefSeq" id="WP_311372647.1">
    <property type="nucleotide sequence ID" value="NZ_JAMZMH010000006.1"/>
</dbReference>
<evidence type="ECO:0000313" key="3">
    <source>
        <dbReference type="EMBL" id="MDT0248707.1"/>
    </source>
</evidence>
<reference evidence="3" key="1">
    <citation type="submission" date="2022-06" db="EMBL/GenBank/DDBJ databases">
        <title>Draft Genome Sequences of Three Actinomyces oris Strains, Isolated from Healthy Human Feces.</title>
        <authorList>
            <person name="Ye Y."/>
            <person name="Liu C."/>
            <person name="Zhao J."/>
            <person name="Xu J."/>
            <person name="Huang H."/>
            <person name="Wang B."/>
            <person name="Wei J."/>
            <person name="Jing X."/>
        </authorList>
    </citation>
    <scope>NUCLEOTIDE SEQUENCE</scope>
    <source>
        <strain evidence="3">CNGBCC1803368</strain>
    </source>
</reference>
<protein>
    <recommendedName>
        <fullName evidence="5">Lipoprotein</fullName>
    </recommendedName>
</protein>
<dbReference type="EMBL" id="JAMZMH010000006">
    <property type="protein sequence ID" value="MDT0248707.1"/>
    <property type="molecule type" value="Genomic_DNA"/>
</dbReference>
<organism evidence="3 4">
    <name type="scientific">Actinomyces oris</name>
    <dbReference type="NCBI Taxonomy" id="544580"/>
    <lineage>
        <taxon>Bacteria</taxon>
        <taxon>Bacillati</taxon>
        <taxon>Actinomycetota</taxon>
        <taxon>Actinomycetes</taxon>
        <taxon>Actinomycetales</taxon>
        <taxon>Actinomycetaceae</taxon>
        <taxon>Actinomyces</taxon>
    </lineage>
</organism>
<evidence type="ECO:0000313" key="4">
    <source>
        <dbReference type="Proteomes" id="UP001180729"/>
    </source>
</evidence>
<evidence type="ECO:0000256" key="1">
    <source>
        <dbReference type="SAM" id="MobiDB-lite"/>
    </source>
</evidence>
<evidence type="ECO:0008006" key="5">
    <source>
        <dbReference type="Google" id="ProtNLM"/>
    </source>
</evidence>
<gene>
    <name evidence="3" type="ORF">RMW62_06375</name>
</gene>
<name>A0AAE4K2A7_9ACTO</name>
<proteinExistence type="predicted"/>
<dbReference type="Proteomes" id="UP001180729">
    <property type="component" value="Unassembled WGS sequence"/>
</dbReference>
<dbReference type="PROSITE" id="PS51257">
    <property type="entry name" value="PROKAR_LIPOPROTEIN"/>
    <property type="match status" value="1"/>
</dbReference>
<sequence length="259" mass="27047">MKSTIKAVAAVAALALSLGLSACGDQEAGTDSEKSSRATASQASDDKSSEAESDASESASSKASSKESSAPTGSASSSSSAKASSPQGGETLPTGEKVESIDPIVIKDQAIGLTQTCDKIVYDYSAPAFKGTEKGSQDKIFLLHCKMEFSGEVSFSGKVTAYQEIQSKEKDYLNAGVAVSLVEQDLKDAGLEPVGAGTASTGSKSVDGWVPFVAQPVRGKNDYLTRDNMVFVYNREATTFDGTGKTYEAYSDRHDIVIK</sequence>
<feature type="chain" id="PRO_5042088838" description="Lipoprotein" evidence="2">
    <location>
        <begin position="23"/>
        <end position="259"/>
    </location>
</feature>
<feature type="compositionally biased region" description="Low complexity" evidence="1">
    <location>
        <begin position="56"/>
        <end position="85"/>
    </location>
</feature>